<keyword evidence="2 4" id="KW-0072">Autophagy</keyword>
<dbReference type="Pfam" id="PF10377">
    <property type="entry name" value="ATG11"/>
    <property type="match status" value="1"/>
</dbReference>
<reference evidence="7 8" key="1">
    <citation type="submission" date="2016-08" db="EMBL/GenBank/DDBJ databases">
        <title>Genomes of anaerobic fungi encode conserved fungal cellulosomes for biomass hydrolysis.</title>
        <authorList>
            <consortium name="DOE Joint Genome Institute"/>
            <person name="Haitjema C.H."/>
            <person name="Gilmore S.P."/>
            <person name="Henske J.K."/>
            <person name="Solomon K.V."/>
            <person name="De Groot R."/>
            <person name="Kuo A."/>
            <person name="Mondo S.J."/>
            <person name="Salamov A.A."/>
            <person name="Labutti K."/>
            <person name="Zhao Z."/>
            <person name="Chiniquy J."/>
            <person name="Barry K."/>
            <person name="Brewer H.M."/>
            <person name="Purvine S.O."/>
            <person name="Wright A.T."/>
            <person name="Boxma B."/>
            <person name="Van Alen T."/>
            <person name="Hackstein J.H."/>
            <person name="Baker S.E."/>
            <person name="Grigoriev I.V."/>
            <person name="O'Malley M.A."/>
        </authorList>
    </citation>
    <scope>NUCLEOTIDE SEQUENCE [LARGE SCALE GENOMIC DNA]</scope>
    <source>
        <strain evidence="8">finn</strain>
    </source>
</reference>
<reference evidence="7 8" key="2">
    <citation type="submission" date="2016-08" db="EMBL/GenBank/DDBJ databases">
        <title>Pervasive Adenine N6-methylation of Active Genes in Fungi.</title>
        <authorList>
            <consortium name="DOE Joint Genome Institute"/>
            <person name="Mondo S.J."/>
            <person name="Dannebaum R.O."/>
            <person name="Kuo R.C."/>
            <person name="Labutti K."/>
            <person name="Haridas S."/>
            <person name="Kuo A."/>
            <person name="Salamov A."/>
            <person name="Ahrendt S.R."/>
            <person name="Lipzen A."/>
            <person name="Sullivan W."/>
            <person name="Andreopoulos W.B."/>
            <person name="Clum A."/>
            <person name="Lindquist E."/>
            <person name="Daum C."/>
            <person name="Ramamoorthy G.K."/>
            <person name="Gryganskyi A."/>
            <person name="Culley D."/>
            <person name="Magnuson J.K."/>
            <person name="James T.Y."/>
            <person name="O'Malley M.A."/>
            <person name="Stajich J.E."/>
            <person name="Spatafora J.W."/>
            <person name="Visel A."/>
            <person name="Grigoriev I.V."/>
        </authorList>
    </citation>
    <scope>NUCLEOTIDE SEQUENCE [LARGE SCALE GENOMIC DNA]</scope>
    <source>
        <strain evidence="8">finn</strain>
    </source>
</reference>
<dbReference type="AlphaFoldDB" id="A0A1Y1VPF3"/>
<dbReference type="GO" id="GO:0005774">
    <property type="term" value="C:vacuolar membrane"/>
    <property type="evidence" value="ECO:0007669"/>
    <property type="project" value="UniProtKB-SubCell"/>
</dbReference>
<dbReference type="InterPro" id="IPR019460">
    <property type="entry name" value="Atg11_C"/>
</dbReference>
<comment type="caution">
    <text evidence="7">The sequence shown here is derived from an EMBL/GenBank/DDBJ whole genome shotgun (WGS) entry which is preliminary data.</text>
</comment>
<evidence type="ECO:0000256" key="4">
    <source>
        <dbReference type="RuleBase" id="RU367075"/>
    </source>
</evidence>
<dbReference type="GO" id="GO:0000045">
    <property type="term" value="P:autophagosome assembly"/>
    <property type="evidence" value="ECO:0007669"/>
    <property type="project" value="UniProtKB-UniRule"/>
</dbReference>
<dbReference type="GO" id="GO:1990316">
    <property type="term" value="C:Atg1/ULK1 kinase complex"/>
    <property type="evidence" value="ECO:0007669"/>
    <property type="project" value="TreeGrafter"/>
</dbReference>
<keyword evidence="4" id="KW-0653">Protein transport</keyword>
<gene>
    <name evidence="7" type="ORF">BCR36DRAFT_579084</name>
</gene>
<dbReference type="GO" id="GO:0019901">
    <property type="term" value="F:protein kinase binding"/>
    <property type="evidence" value="ECO:0007669"/>
    <property type="project" value="TreeGrafter"/>
</dbReference>
<evidence type="ECO:0000256" key="5">
    <source>
        <dbReference type="SAM" id="Coils"/>
    </source>
</evidence>
<evidence type="ECO:0000256" key="1">
    <source>
        <dbReference type="ARBA" id="ARBA00009729"/>
    </source>
</evidence>
<evidence type="ECO:0000313" key="8">
    <source>
        <dbReference type="Proteomes" id="UP000193719"/>
    </source>
</evidence>
<dbReference type="GO" id="GO:0034517">
    <property type="term" value="P:ribophagy"/>
    <property type="evidence" value="ECO:0007669"/>
    <property type="project" value="TreeGrafter"/>
</dbReference>
<dbReference type="GO" id="GO:1903599">
    <property type="term" value="P:positive regulation of autophagy of mitochondrion"/>
    <property type="evidence" value="ECO:0007669"/>
    <property type="project" value="UniProtKB-UniRule"/>
</dbReference>
<name>A0A1Y1VPF3_9FUNG</name>
<sequence length="650" mass="77774">MLENGIPNDLLNDVRKDNKDIQTLVSEIKNQHEIWNALTNHLREQLIEAQETYNSYNKSIKEYFLKFEFLLNCYESDMKIIQELPASLINSKQISDAIPKEKIDLWKTRCHQEYFKISNVYEELNILYNNLNQSSNNEFSIPLIEELDYENEHLSNNTLINTKIEMMSTLIDKIKRIQTISNNKYIFDMDLVKLIKYMKTIDTHFNQLDYLHNIPIFWYATLLEIIRRKQYNNLIHLKFAVFKDQIYYQEKKRKNEYNRQFQQFFNLNYVSELDDKTSTFTPSIFNFCDNFPIKEYIQKNESLINQIILNYNHEEYKNHGTSLYPIIEKMKTYVQELEDAIEFENNMYKNNQNNNLSSPEYYENQIKELKLQNFQLNEKIQQIEHISDNEKKTLINEIEKLKNENLELSNTLGQEKEKIIKLENEKEKLNDENIQFKNEINQLKNEIDKLNLTIENHNKGNPNIVTSDDSMNISNELEDWISLCHYSIEQLIIYHKNVCKLLNQNIEEEPDSESCQDLFKYVQFISSTLENNHLKSFKFLKNKLDMLSLFDSKSSTSNKTEHEANKLKFNDFEINDLVLFSKTNDPNYYSMFSPFSDIPYFLKTSEHRNILNSTPYLLSYILSMELKKSDEKEIPLKKGQPYYLVKVKKY</sequence>
<dbReference type="GO" id="GO:0015031">
    <property type="term" value="P:protein transport"/>
    <property type="evidence" value="ECO:0007669"/>
    <property type="project" value="UniProtKB-KW"/>
</dbReference>
<feature type="coiled-coil region" evidence="5">
    <location>
        <begin position="327"/>
        <end position="460"/>
    </location>
</feature>
<dbReference type="OrthoDB" id="447953at2759"/>
<comment type="subunit">
    <text evidence="4">Homodimer.</text>
</comment>
<dbReference type="GO" id="GO:0034727">
    <property type="term" value="P:piecemeal microautophagy of the nucleus"/>
    <property type="evidence" value="ECO:0007669"/>
    <property type="project" value="TreeGrafter"/>
</dbReference>
<keyword evidence="8" id="KW-1185">Reference proteome</keyword>
<dbReference type="GO" id="GO:0061709">
    <property type="term" value="P:reticulophagy"/>
    <property type="evidence" value="ECO:0007669"/>
    <property type="project" value="TreeGrafter"/>
</dbReference>
<keyword evidence="4" id="KW-0813">Transport</keyword>
<dbReference type="InterPro" id="IPR040040">
    <property type="entry name" value="ATG11"/>
</dbReference>
<feature type="domain" description="Autophagy-related protein 11 C-terminal" evidence="6">
    <location>
        <begin position="555"/>
        <end position="648"/>
    </location>
</feature>
<comment type="similarity">
    <text evidence="1 4">Belongs to the ATG11 family.</text>
</comment>
<organism evidence="7 8">
    <name type="scientific">Piromyces finnis</name>
    <dbReference type="NCBI Taxonomy" id="1754191"/>
    <lineage>
        <taxon>Eukaryota</taxon>
        <taxon>Fungi</taxon>
        <taxon>Fungi incertae sedis</taxon>
        <taxon>Chytridiomycota</taxon>
        <taxon>Chytridiomycota incertae sedis</taxon>
        <taxon>Neocallimastigomycetes</taxon>
        <taxon>Neocallimastigales</taxon>
        <taxon>Neocallimastigaceae</taxon>
        <taxon>Piromyces</taxon>
    </lineage>
</organism>
<dbReference type="GO" id="GO:0034045">
    <property type="term" value="C:phagophore assembly site membrane"/>
    <property type="evidence" value="ECO:0007669"/>
    <property type="project" value="UniProtKB-SubCell"/>
</dbReference>
<dbReference type="GO" id="GO:0000422">
    <property type="term" value="P:autophagy of mitochondrion"/>
    <property type="evidence" value="ECO:0007669"/>
    <property type="project" value="TreeGrafter"/>
</dbReference>
<keyword evidence="3 5" id="KW-0175">Coiled coil</keyword>
<protein>
    <recommendedName>
        <fullName evidence="4">Autophagy-related protein 11</fullName>
    </recommendedName>
</protein>
<feature type="non-terminal residue" evidence="7">
    <location>
        <position position="650"/>
    </location>
</feature>
<dbReference type="Gene3D" id="6.10.250.3110">
    <property type="match status" value="1"/>
</dbReference>
<comment type="function">
    <text evidence="4">Involved in cytoplasm to vacuole transport (Cvt), pexophagy, mitophagy and nucleophagy. Recruits mitochondria for their selective degradation via autophagy (mitophagy) during starvation. Works as scaffold proteins that recruit ATG proteins to the pre-autophagosome (PAS), the site of vesicle/autophagosome formation. Required for the Cvt vesicles completion.</text>
</comment>
<evidence type="ECO:0000256" key="2">
    <source>
        <dbReference type="ARBA" id="ARBA00023006"/>
    </source>
</evidence>
<dbReference type="PANTHER" id="PTHR13222:SF1">
    <property type="entry name" value="RB1-INDUCIBLE COILED-COIL PROTEIN 1"/>
    <property type="match status" value="1"/>
</dbReference>
<dbReference type="GO" id="GO:0060090">
    <property type="term" value="F:molecular adaptor activity"/>
    <property type="evidence" value="ECO:0007669"/>
    <property type="project" value="TreeGrafter"/>
</dbReference>
<dbReference type="EMBL" id="MCFH01000001">
    <property type="protein sequence ID" value="ORX61023.1"/>
    <property type="molecule type" value="Genomic_DNA"/>
</dbReference>
<evidence type="ECO:0000313" key="7">
    <source>
        <dbReference type="EMBL" id="ORX61023.1"/>
    </source>
</evidence>
<keyword evidence="4" id="KW-0926">Vacuole</keyword>
<evidence type="ECO:0000259" key="6">
    <source>
        <dbReference type="Pfam" id="PF10377"/>
    </source>
</evidence>
<evidence type="ECO:0000256" key="3">
    <source>
        <dbReference type="ARBA" id="ARBA00023054"/>
    </source>
</evidence>
<comment type="subcellular location">
    <subcellularLocation>
        <location evidence="4">Preautophagosomal structure membrane</location>
        <topology evidence="4">Peripheral membrane protein</topology>
    </subcellularLocation>
    <subcellularLocation>
        <location evidence="4">Vacuole membrane</location>
        <topology evidence="4">Peripheral membrane protein</topology>
    </subcellularLocation>
    <text evidence="4">During pexophagy, accumulates in the vacuolar membrane region, where the peroxisomes contact the vacuole.</text>
</comment>
<dbReference type="Proteomes" id="UP000193719">
    <property type="component" value="Unassembled WGS sequence"/>
</dbReference>
<accession>A0A1Y1VPF3</accession>
<keyword evidence="4" id="KW-0472">Membrane</keyword>
<dbReference type="PANTHER" id="PTHR13222">
    <property type="entry name" value="RB1-INDUCIBLE COILED-COIL"/>
    <property type="match status" value="1"/>
</dbReference>
<proteinExistence type="inferred from homology"/>